<reference evidence="2" key="1">
    <citation type="submission" date="2016-04" db="EMBL/GenBank/DDBJ databases">
        <authorList>
            <person name="Chen L."/>
            <person name="Zhuang W."/>
            <person name="Wang G."/>
        </authorList>
    </citation>
    <scope>NUCLEOTIDE SEQUENCE [LARGE SCALE GENOMIC DNA]</scope>
    <source>
        <strain evidence="2">208</strain>
    </source>
</reference>
<proteinExistence type="predicted"/>
<dbReference type="AlphaFoldDB" id="A0A1V9FED4"/>
<dbReference type="Proteomes" id="UP000192276">
    <property type="component" value="Unassembled WGS sequence"/>
</dbReference>
<organism evidence="1 2">
    <name type="scientific">Niastella populi</name>
    <dbReference type="NCBI Taxonomy" id="550983"/>
    <lineage>
        <taxon>Bacteria</taxon>
        <taxon>Pseudomonadati</taxon>
        <taxon>Bacteroidota</taxon>
        <taxon>Chitinophagia</taxon>
        <taxon>Chitinophagales</taxon>
        <taxon>Chitinophagaceae</taxon>
        <taxon>Niastella</taxon>
    </lineage>
</organism>
<name>A0A1V9FED4_9BACT</name>
<accession>A0A1V9FED4</accession>
<evidence type="ECO:0000313" key="2">
    <source>
        <dbReference type="Proteomes" id="UP000192276"/>
    </source>
</evidence>
<dbReference type="STRING" id="550983.A4R26_05235"/>
<protein>
    <submittedName>
        <fullName evidence="1">Uncharacterized protein</fullName>
    </submittedName>
</protein>
<sequence>MNYYMMSPVGYLQADSIPSSLLKIEIIGPLICYFIHNTEKPSVNTGEIMKLLPVSIQCSYYN</sequence>
<comment type="caution">
    <text evidence="1">The sequence shown here is derived from an EMBL/GenBank/DDBJ whole genome shotgun (WGS) entry which is preliminary data.</text>
</comment>
<keyword evidence="2" id="KW-1185">Reference proteome</keyword>
<gene>
    <name evidence="1" type="ORF">A4R26_05235</name>
</gene>
<dbReference type="EMBL" id="LWBP01000199">
    <property type="protein sequence ID" value="OQP56566.1"/>
    <property type="molecule type" value="Genomic_DNA"/>
</dbReference>
<evidence type="ECO:0000313" key="1">
    <source>
        <dbReference type="EMBL" id="OQP56566.1"/>
    </source>
</evidence>